<protein>
    <submittedName>
        <fullName evidence="1">24114_t:CDS:1</fullName>
    </submittedName>
</protein>
<proteinExistence type="predicted"/>
<dbReference type="EMBL" id="CAJVQC010002417">
    <property type="protein sequence ID" value="CAG8511228.1"/>
    <property type="molecule type" value="Genomic_DNA"/>
</dbReference>
<organism evidence="1 2">
    <name type="scientific">Racocetra persica</name>
    <dbReference type="NCBI Taxonomy" id="160502"/>
    <lineage>
        <taxon>Eukaryota</taxon>
        <taxon>Fungi</taxon>
        <taxon>Fungi incertae sedis</taxon>
        <taxon>Mucoromycota</taxon>
        <taxon>Glomeromycotina</taxon>
        <taxon>Glomeromycetes</taxon>
        <taxon>Diversisporales</taxon>
        <taxon>Gigasporaceae</taxon>
        <taxon>Racocetra</taxon>
    </lineage>
</organism>
<accession>A0ACA9L503</accession>
<evidence type="ECO:0000313" key="2">
    <source>
        <dbReference type="Proteomes" id="UP000789920"/>
    </source>
</evidence>
<name>A0ACA9L503_9GLOM</name>
<reference evidence="1" key="1">
    <citation type="submission" date="2021-06" db="EMBL/GenBank/DDBJ databases">
        <authorList>
            <person name="Kallberg Y."/>
            <person name="Tangrot J."/>
            <person name="Rosling A."/>
        </authorList>
    </citation>
    <scope>NUCLEOTIDE SEQUENCE</scope>
    <source>
        <strain evidence="1">MA461A</strain>
    </source>
</reference>
<keyword evidence="2" id="KW-1185">Reference proteome</keyword>
<dbReference type="Proteomes" id="UP000789920">
    <property type="component" value="Unassembled WGS sequence"/>
</dbReference>
<comment type="caution">
    <text evidence="1">The sequence shown here is derived from an EMBL/GenBank/DDBJ whole genome shotgun (WGS) entry which is preliminary data.</text>
</comment>
<evidence type="ECO:0000313" key="1">
    <source>
        <dbReference type="EMBL" id="CAG8511228.1"/>
    </source>
</evidence>
<sequence length="218" mass="26157">MSHSEFLMRVFRNKVFKTLLFKEAKQNTDKAHQIAKTIAKELLDPKIIYIMNPRDLVKLFLIANTFTKILHAKLQIFYEHKVTYRANFIELLRHWLDVDEFIDNLYDPDFIRRTSANDIIVSQVLAEDHIPFLYKWLADRGPYNNNDIMIRHLKRHLNTINKSIRKYWIFALAFDKQTARDAVATLTTLTFHKSYFLFKKYLTDFEKEIVLRNDWIAV</sequence>
<gene>
    <name evidence="1" type="ORF">RPERSI_LOCUS2267</name>
</gene>